<dbReference type="AlphaFoldDB" id="A0A9Q1IWF3"/>
<feature type="region of interest" description="Disordered" evidence="1">
    <location>
        <begin position="92"/>
        <end position="121"/>
    </location>
</feature>
<feature type="region of interest" description="Disordered" evidence="1">
    <location>
        <begin position="151"/>
        <end position="201"/>
    </location>
</feature>
<protein>
    <submittedName>
        <fullName evidence="2">Uncharacterized protein</fullName>
    </submittedName>
</protein>
<reference evidence="2" key="1">
    <citation type="journal article" date="2023" name="Science">
        <title>Genome structures resolve the early diversification of teleost fishes.</title>
        <authorList>
            <person name="Parey E."/>
            <person name="Louis A."/>
            <person name="Montfort J."/>
            <person name="Bouchez O."/>
            <person name="Roques C."/>
            <person name="Iampietro C."/>
            <person name="Lluch J."/>
            <person name="Castinel A."/>
            <person name="Donnadieu C."/>
            <person name="Desvignes T."/>
            <person name="Floi Bucao C."/>
            <person name="Jouanno E."/>
            <person name="Wen M."/>
            <person name="Mejri S."/>
            <person name="Dirks R."/>
            <person name="Jansen H."/>
            <person name="Henkel C."/>
            <person name="Chen W.J."/>
            <person name="Zahm M."/>
            <person name="Cabau C."/>
            <person name="Klopp C."/>
            <person name="Thompson A.W."/>
            <person name="Robinson-Rechavi M."/>
            <person name="Braasch I."/>
            <person name="Lecointre G."/>
            <person name="Bobe J."/>
            <person name="Postlethwait J.H."/>
            <person name="Berthelot C."/>
            <person name="Roest Crollius H."/>
            <person name="Guiguen Y."/>
        </authorList>
    </citation>
    <scope>NUCLEOTIDE SEQUENCE</scope>
    <source>
        <strain evidence="2">WJC10195</strain>
    </source>
</reference>
<dbReference type="EMBL" id="JAINUF010000006">
    <property type="protein sequence ID" value="KAJ8357682.1"/>
    <property type="molecule type" value="Genomic_DNA"/>
</dbReference>
<evidence type="ECO:0000313" key="2">
    <source>
        <dbReference type="EMBL" id="KAJ8357682.1"/>
    </source>
</evidence>
<accession>A0A9Q1IWF3</accession>
<dbReference type="OrthoDB" id="4748970at2759"/>
<name>A0A9Q1IWF3_SYNKA</name>
<sequence>MPEQGIPPPPYSSGLMTDLLRSEVDGGCFGVSDGSAVQGRFLFSPAGFPGQDFVENIKVEPSLDGYGPAVGTVPLSGPKIKQEGNVSCMMSFEQPRPASSPHAAGSMTPPLSPEDPISSECQSHMRGSLALSQGYHTPACFPPHAAALPHGAVPSVRGPPGSRARPAERRAHPALLASPPDRLQTQEGAAHLATQTHGDSQLHLRWLRKNLHQELTPESTPSNPYR</sequence>
<evidence type="ECO:0000256" key="1">
    <source>
        <dbReference type="SAM" id="MobiDB-lite"/>
    </source>
</evidence>
<keyword evidence="3" id="KW-1185">Reference proteome</keyword>
<gene>
    <name evidence="2" type="ORF">SKAU_G00204760</name>
</gene>
<comment type="caution">
    <text evidence="2">The sequence shown here is derived from an EMBL/GenBank/DDBJ whole genome shotgun (WGS) entry which is preliminary data.</text>
</comment>
<dbReference type="CDD" id="cd21583">
    <property type="entry name" value="KLF2_N"/>
    <property type="match status" value="1"/>
</dbReference>
<organism evidence="2 3">
    <name type="scientific">Synaphobranchus kaupii</name>
    <name type="common">Kaup's arrowtooth eel</name>
    <dbReference type="NCBI Taxonomy" id="118154"/>
    <lineage>
        <taxon>Eukaryota</taxon>
        <taxon>Metazoa</taxon>
        <taxon>Chordata</taxon>
        <taxon>Craniata</taxon>
        <taxon>Vertebrata</taxon>
        <taxon>Euteleostomi</taxon>
        <taxon>Actinopterygii</taxon>
        <taxon>Neopterygii</taxon>
        <taxon>Teleostei</taxon>
        <taxon>Anguilliformes</taxon>
        <taxon>Synaphobranchidae</taxon>
        <taxon>Synaphobranchus</taxon>
    </lineage>
</organism>
<feature type="compositionally biased region" description="Polar residues" evidence="1">
    <location>
        <begin position="183"/>
        <end position="199"/>
    </location>
</feature>
<proteinExistence type="predicted"/>
<dbReference type="Proteomes" id="UP001152622">
    <property type="component" value="Chromosome 6"/>
</dbReference>
<evidence type="ECO:0000313" key="3">
    <source>
        <dbReference type="Proteomes" id="UP001152622"/>
    </source>
</evidence>